<gene>
    <name evidence="2" type="ORF">H4R18_000934</name>
</gene>
<dbReference type="EMBL" id="JANBUL010000021">
    <property type="protein sequence ID" value="KAJ2784719.1"/>
    <property type="molecule type" value="Genomic_DNA"/>
</dbReference>
<reference evidence="2" key="1">
    <citation type="submission" date="2022-07" db="EMBL/GenBank/DDBJ databases">
        <title>Phylogenomic reconstructions and comparative analyses of Kickxellomycotina fungi.</title>
        <authorList>
            <person name="Reynolds N.K."/>
            <person name="Stajich J.E."/>
            <person name="Barry K."/>
            <person name="Grigoriev I.V."/>
            <person name="Crous P."/>
            <person name="Smith M.E."/>
        </authorList>
    </citation>
    <scope>NUCLEOTIDE SEQUENCE</scope>
    <source>
        <strain evidence="2">NBRC 105414</strain>
    </source>
</reference>
<dbReference type="Proteomes" id="UP001140217">
    <property type="component" value="Unassembled WGS sequence"/>
</dbReference>
<name>A0A9W8HIE5_9FUNG</name>
<evidence type="ECO:0000313" key="3">
    <source>
        <dbReference type="Proteomes" id="UP001140217"/>
    </source>
</evidence>
<sequence>MAHAMPRRPTRPESSKWSCMPCTGAASGYDDLDGTHKRALGRSCSSRHARGPTESQAMGYAMALAAEYVRVAERFPAGSASSVLERDAQPLLLYDSLGLSVYGSGGALPAPIKSTRSHKDRPRTASGGSHGTTLCDSLEPDAEKARPRGLRSALRYHGRRLRSIFA</sequence>
<comment type="caution">
    <text evidence="2">The sequence shown here is derived from an EMBL/GenBank/DDBJ whole genome shotgun (WGS) entry which is preliminary data.</text>
</comment>
<dbReference type="OrthoDB" id="5566566at2759"/>
<evidence type="ECO:0000313" key="2">
    <source>
        <dbReference type="EMBL" id="KAJ2784719.1"/>
    </source>
</evidence>
<dbReference type="AlphaFoldDB" id="A0A9W8HIE5"/>
<proteinExistence type="predicted"/>
<keyword evidence="3" id="KW-1185">Reference proteome</keyword>
<accession>A0A9W8HIE5</accession>
<organism evidence="2 3">
    <name type="scientific">Coemansia javaensis</name>
    <dbReference type="NCBI Taxonomy" id="2761396"/>
    <lineage>
        <taxon>Eukaryota</taxon>
        <taxon>Fungi</taxon>
        <taxon>Fungi incertae sedis</taxon>
        <taxon>Zoopagomycota</taxon>
        <taxon>Kickxellomycotina</taxon>
        <taxon>Kickxellomycetes</taxon>
        <taxon>Kickxellales</taxon>
        <taxon>Kickxellaceae</taxon>
        <taxon>Coemansia</taxon>
    </lineage>
</organism>
<feature type="region of interest" description="Disordered" evidence="1">
    <location>
        <begin position="108"/>
        <end position="150"/>
    </location>
</feature>
<evidence type="ECO:0000256" key="1">
    <source>
        <dbReference type="SAM" id="MobiDB-lite"/>
    </source>
</evidence>
<protein>
    <submittedName>
        <fullName evidence="2">Uncharacterized protein</fullName>
    </submittedName>
</protein>